<reference evidence="3 4" key="1">
    <citation type="submission" date="2006-03" db="EMBL/GenBank/DDBJ databases">
        <title>Complete sequence of Shewanella denitrificans OS217.</title>
        <authorList>
            <consortium name="US DOE Joint Genome Institute"/>
            <person name="Copeland A."/>
            <person name="Lucas S."/>
            <person name="Lapidus A."/>
            <person name="Barry K."/>
            <person name="Detter J.C."/>
            <person name="Glavina del Rio T."/>
            <person name="Hammon N."/>
            <person name="Israni S."/>
            <person name="Dalin E."/>
            <person name="Tice H."/>
            <person name="Pitluck S."/>
            <person name="Brettin T."/>
            <person name="Bruce D."/>
            <person name="Han C."/>
            <person name="Tapia R."/>
            <person name="Gilna P."/>
            <person name="Kiss H."/>
            <person name="Schmutz J."/>
            <person name="Larimer F."/>
            <person name="Land M."/>
            <person name="Hauser L."/>
            <person name="Kyrpides N."/>
            <person name="Lykidis A."/>
            <person name="Richardson P."/>
        </authorList>
    </citation>
    <scope>NUCLEOTIDE SEQUENCE [LARGE SCALE GENOMIC DNA]</scope>
    <source>
        <strain evidence="4">OS217 / ATCC BAA-1090 / DSM 15013</strain>
    </source>
</reference>
<name>Q12I52_SHEDO</name>
<dbReference type="EMBL" id="CP000302">
    <property type="protein sequence ID" value="ABE56874.1"/>
    <property type="molecule type" value="Genomic_DNA"/>
</dbReference>
<dbReference type="SUPFAM" id="SSF53474">
    <property type="entry name" value="alpha/beta-Hydrolases"/>
    <property type="match status" value="1"/>
</dbReference>
<dbReference type="DNASU" id="4020156"/>
<dbReference type="RefSeq" id="WP_011498013.1">
    <property type="nucleotide sequence ID" value="NC_007954.1"/>
</dbReference>
<accession>Q12I52</accession>
<dbReference type="PANTHER" id="PTHR12277">
    <property type="entry name" value="ALPHA/BETA HYDROLASE DOMAIN-CONTAINING PROTEIN"/>
    <property type="match status" value="1"/>
</dbReference>
<evidence type="ECO:0000256" key="1">
    <source>
        <dbReference type="SAM" id="SignalP"/>
    </source>
</evidence>
<dbReference type="KEGG" id="sdn:Sden_3599"/>
<proteinExistence type="predicted"/>
<dbReference type="STRING" id="318161.Sden_3599"/>
<dbReference type="AlphaFoldDB" id="Q12I52"/>
<evidence type="ECO:0000259" key="2">
    <source>
        <dbReference type="Pfam" id="PF12146"/>
    </source>
</evidence>
<keyword evidence="4" id="KW-1185">Reference proteome</keyword>
<sequence>MNKHIASMLLGALLLNVGCSAIMSEKGFITQDKQVTQFNTEYIEKLAQSLPQHMVNQISIDGDEQVSLKGLFIDNPNSHTLVFFIQGNGMKVDPDSLAVLLTLSQLGTDIAIFDRRGLGASNGQATIANLLTDAIQELTFIRHTYQPDKVIVHGYSLGSFIAAQLVKNQAADALVMQGSATNVDDWIATKIPWYMPFLTVETPESFKLVDNQEVVSKFYQGPLMVIGAEKDDQVPAELSEKLFLASQSKIKSLIIVPKANHGEMLNSAKTMQAYREFLARI</sequence>
<evidence type="ECO:0000313" key="4">
    <source>
        <dbReference type="Proteomes" id="UP000001982"/>
    </source>
</evidence>
<dbReference type="Proteomes" id="UP000001982">
    <property type="component" value="Chromosome"/>
</dbReference>
<dbReference type="PANTHER" id="PTHR12277:SF81">
    <property type="entry name" value="PROTEIN ABHD13"/>
    <property type="match status" value="1"/>
</dbReference>
<dbReference type="InterPro" id="IPR022742">
    <property type="entry name" value="Hydrolase_4"/>
</dbReference>
<dbReference type="eggNOG" id="COG1073">
    <property type="taxonomic scope" value="Bacteria"/>
</dbReference>
<dbReference type="HOGENOM" id="CLU_029375_2_1_6"/>
<keyword evidence="1" id="KW-0732">Signal</keyword>
<dbReference type="OrthoDB" id="9798884at2"/>
<dbReference type="Pfam" id="PF12146">
    <property type="entry name" value="Hydrolase_4"/>
    <property type="match status" value="1"/>
</dbReference>
<feature type="signal peptide" evidence="1">
    <location>
        <begin position="1"/>
        <end position="21"/>
    </location>
</feature>
<feature type="domain" description="Serine aminopeptidase S33" evidence="2">
    <location>
        <begin position="101"/>
        <end position="224"/>
    </location>
</feature>
<protein>
    <recommendedName>
        <fullName evidence="2">Serine aminopeptidase S33 domain-containing protein</fullName>
    </recommendedName>
</protein>
<feature type="chain" id="PRO_5004181122" description="Serine aminopeptidase S33 domain-containing protein" evidence="1">
    <location>
        <begin position="22"/>
        <end position="281"/>
    </location>
</feature>
<organism evidence="3 4">
    <name type="scientific">Shewanella denitrificans (strain OS217 / ATCC BAA-1090 / DSM 15013)</name>
    <dbReference type="NCBI Taxonomy" id="318161"/>
    <lineage>
        <taxon>Bacteria</taxon>
        <taxon>Pseudomonadati</taxon>
        <taxon>Pseudomonadota</taxon>
        <taxon>Gammaproteobacteria</taxon>
        <taxon>Alteromonadales</taxon>
        <taxon>Shewanellaceae</taxon>
        <taxon>Shewanella</taxon>
    </lineage>
</organism>
<dbReference type="InterPro" id="IPR029058">
    <property type="entry name" value="AB_hydrolase_fold"/>
</dbReference>
<gene>
    <name evidence="3" type="ordered locus">Sden_3599</name>
</gene>
<dbReference type="Gene3D" id="3.40.50.1820">
    <property type="entry name" value="alpha/beta hydrolase"/>
    <property type="match status" value="1"/>
</dbReference>
<evidence type="ECO:0000313" key="3">
    <source>
        <dbReference type="EMBL" id="ABE56874.1"/>
    </source>
</evidence>